<feature type="compositionally biased region" description="Basic and acidic residues" evidence="1">
    <location>
        <begin position="521"/>
        <end position="536"/>
    </location>
</feature>
<proteinExistence type="predicted"/>
<sequence length="576" mass="65623">MSATNLPDSLAISGLLEGDLDLLLELAHIGQYKGLSAETESRQLHYNKPQLRSMAVEAWEEYAIWGRGTGKSEGRIAPRTFRNVQVMPRGHGCFVGATYLQLLERTLPPVVKGWENMGWKRGRDFWIRERPPKSLNIPEPIVGPLTAEHCIFFRNGAVASMVSQDRPGSANGKTVHWIVGDEAKLLNKQSLDNELLMTNRGDERYFGGIPEFHSLLFCTDMPTTASAQWILEQEKRMDPKRIQALLAIQAQLYELNSELVASPARRKSIVAKINRFQAQWDAIRANTVYVSYASTFDNLHGFGLKQLKELKEKLPPFIFSTAILNRKPAVTEHAFYPDLTDEHAYDHVDYSYVESQEFGKGNFSDSRKDGDVNRYAPLDMAMDNNALINTLAVGQLFGRSYKILNALYVMHPQKLRQLIDQFCAYYTHHPRKEVNFYYDHTANVTTAKDPVSFAEDVANWLTGKGWKVNMVYIGQTTSYQYRYELWGRALSGGDQDTYSVSFNRQNTEYLRTSMQRTQVKQGKEGYEKQKKDEKTLSLDQRGTTHFSDAGDTLLVGAHYQHKFNHDRVAMDAVFAL</sequence>
<evidence type="ECO:0000256" key="1">
    <source>
        <dbReference type="SAM" id="MobiDB-lite"/>
    </source>
</evidence>
<evidence type="ECO:0000313" key="2">
    <source>
        <dbReference type="EMBL" id="OIN56782.1"/>
    </source>
</evidence>
<keyword evidence="3" id="KW-1185">Reference proteome</keyword>
<dbReference type="OrthoDB" id="1151239at2"/>
<dbReference type="AlphaFoldDB" id="A0A1S2VDK3"/>
<name>A0A1S2VDK3_9BACT</name>
<organism evidence="2 3">
    <name type="scientific">Arsenicibacter rosenii</name>
    <dbReference type="NCBI Taxonomy" id="1750698"/>
    <lineage>
        <taxon>Bacteria</taxon>
        <taxon>Pseudomonadati</taxon>
        <taxon>Bacteroidota</taxon>
        <taxon>Cytophagia</taxon>
        <taxon>Cytophagales</taxon>
        <taxon>Spirosomataceae</taxon>
        <taxon>Arsenicibacter</taxon>
    </lineage>
</organism>
<protein>
    <submittedName>
        <fullName evidence="2">Uncharacterized protein</fullName>
    </submittedName>
</protein>
<dbReference type="EMBL" id="MORL01000018">
    <property type="protein sequence ID" value="OIN56782.1"/>
    <property type="molecule type" value="Genomic_DNA"/>
</dbReference>
<accession>A0A1S2VDK3</accession>
<dbReference type="Proteomes" id="UP000181790">
    <property type="component" value="Unassembled WGS sequence"/>
</dbReference>
<gene>
    <name evidence="2" type="ORF">BLX24_22670</name>
</gene>
<reference evidence="2 3" key="1">
    <citation type="submission" date="2016-10" db="EMBL/GenBank/DDBJ databases">
        <title>Arsenicibacter rosenii gen. nov., sp. nov., an efficient arsenic-methylating bacterium isolated from an arsenic-contaminated paddy soil.</title>
        <authorList>
            <person name="Huang K."/>
        </authorList>
    </citation>
    <scope>NUCLEOTIDE SEQUENCE [LARGE SCALE GENOMIC DNA]</scope>
    <source>
        <strain evidence="2 3">SM-1</strain>
    </source>
</reference>
<evidence type="ECO:0000313" key="3">
    <source>
        <dbReference type="Proteomes" id="UP000181790"/>
    </source>
</evidence>
<dbReference type="RefSeq" id="WP_071505508.1">
    <property type="nucleotide sequence ID" value="NZ_MORL01000018.1"/>
</dbReference>
<feature type="region of interest" description="Disordered" evidence="1">
    <location>
        <begin position="520"/>
        <end position="540"/>
    </location>
</feature>
<comment type="caution">
    <text evidence="2">The sequence shown here is derived from an EMBL/GenBank/DDBJ whole genome shotgun (WGS) entry which is preliminary data.</text>
</comment>